<gene>
    <name evidence="1" type="ORF">VCR4J5_200375</name>
</gene>
<reference evidence="1 2" key="1">
    <citation type="submission" date="2014-06" db="EMBL/GenBank/DDBJ databases">
        <authorList>
            <person name="Le Roux F."/>
        </authorList>
    </citation>
    <scope>NUCLEOTIDE SEQUENCE [LARGE SCALE GENOMIC DNA]</scope>
    <source>
        <strain evidence="1 2">J5-4</strain>
    </source>
</reference>
<name>A0ABP1WWH4_9VIBR</name>
<evidence type="ECO:0000313" key="1">
    <source>
        <dbReference type="EMBL" id="CDT36004.1"/>
    </source>
</evidence>
<comment type="caution">
    <text evidence="1">The sequence shown here is derived from an EMBL/GenBank/DDBJ whole genome shotgun (WGS) entry which is preliminary data.</text>
</comment>
<accession>A0ABP1WWH4</accession>
<keyword evidence="2" id="KW-1185">Reference proteome</keyword>
<evidence type="ECO:0000313" key="2">
    <source>
        <dbReference type="Proteomes" id="UP000049077"/>
    </source>
</evidence>
<protein>
    <submittedName>
        <fullName evidence="1">Uncharacterized protein</fullName>
    </submittedName>
</protein>
<dbReference type="EMBL" id="CCJX01000103">
    <property type="protein sequence ID" value="CDT36004.1"/>
    <property type="molecule type" value="Genomic_DNA"/>
</dbReference>
<organism evidence="1 2">
    <name type="scientific">Vibrio crassostreae</name>
    <dbReference type="NCBI Taxonomy" id="246167"/>
    <lineage>
        <taxon>Bacteria</taxon>
        <taxon>Pseudomonadati</taxon>
        <taxon>Pseudomonadota</taxon>
        <taxon>Gammaproteobacteria</taxon>
        <taxon>Vibrionales</taxon>
        <taxon>Vibrionaceae</taxon>
        <taxon>Vibrio</taxon>
    </lineage>
</organism>
<proteinExistence type="predicted"/>
<sequence length="70" mass="8229">MPLPCINTQQLTAKISSKDQHALVVHKQHGRMPPLILSLYKIVKPFHRYLAKSYRETYAIFQAWIKLTYC</sequence>
<dbReference type="Proteomes" id="UP000049077">
    <property type="component" value="Unassembled WGS sequence"/>
</dbReference>